<keyword evidence="3" id="KW-1185">Reference proteome</keyword>
<evidence type="ECO:0000313" key="3">
    <source>
        <dbReference type="Proteomes" id="UP001079657"/>
    </source>
</evidence>
<accession>A0ABT4CJR6</accession>
<dbReference type="Pfam" id="PF13057">
    <property type="entry name" value="DUF3919"/>
    <property type="match status" value="1"/>
</dbReference>
<gene>
    <name evidence="2" type="ORF">OXH55_01360</name>
</gene>
<dbReference type="RefSeq" id="WP_268047609.1">
    <property type="nucleotide sequence ID" value="NZ_JAPQES010000001.1"/>
</dbReference>
<comment type="caution">
    <text evidence="2">The sequence shown here is derived from an EMBL/GenBank/DDBJ whole genome shotgun (WGS) entry which is preliminary data.</text>
</comment>
<keyword evidence="1" id="KW-1133">Transmembrane helix</keyword>
<protein>
    <submittedName>
        <fullName evidence="2">DUF3919 family protein</fullName>
    </submittedName>
</protein>
<feature type="transmembrane region" description="Helical" evidence="1">
    <location>
        <begin position="7"/>
        <end position="26"/>
    </location>
</feature>
<sequence length="271" mass="31684">MIKKREYYSIALICIGIILVIVFLVLENHEKSYNHLFVIDDREEVIERNENLVPIKLEFYSEIWGKGTVSDSKIIQNIWYIIKIIQENQKVDIYSESVYENKSNEIEGNISYLNGKKDSFFLGNELRINNFSYGDYYSKPYIDKLRSYLEEILFSPQNLSELINGRNKVVVVNNNEVIKKCGDKDKNKLKNKIAKFTPIHSTKELQEAIKNKGKLQYHIKIYVDIGKGYNIINIDVYENEYIVVQDFGRDVIKAIYMKGHILDVCRAISSN</sequence>
<name>A0ABT4CJR6_9CLOT</name>
<keyword evidence="1" id="KW-0812">Transmembrane</keyword>
<dbReference type="Proteomes" id="UP001079657">
    <property type="component" value="Unassembled WGS sequence"/>
</dbReference>
<reference evidence="2" key="1">
    <citation type="submission" date="2022-12" db="EMBL/GenBank/DDBJ databases">
        <authorList>
            <person name="Wang J."/>
        </authorList>
    </citation>
    <scope>NUCLEOTIDE SEQUENCE</scope>
    <source>
        <strain evidence="2">HY-42-06</strain>
    </source>
</reference>
<evidence type="ECO:0000313" key="2">
    <source>
        <dbReference type="EMBL" id="MCY6369292.1"/>
    </source>
</evidence>
<dbReference type="InterPro" id="IPR025031">
    <property type="entry name" value="DUF3919"/>
</dbReference>
<proteinExistence type="predicted"/>
<keyword evidence="1" id="KW-0472">Membrane</keyword>
<evidence type="ECO:0000256" key="1">
    <source>
        <dbReference type="SAM" id="Phobius"/>
    </source>
</evidence>
<dbReference type="EMBL" id="JAPQES010000001">
    <property type="protein sequence ID" value="MCY6369292.1"/>
    <property type="molecule type" value="Genomic_DNA"/>
</dbReference>
<organism evidence="2 3">
    <name type="scientific">Clostridium ganghwense</name>
    <dbReference type="NCBI Taxonomy" id="312089"/>
    <lineage>
        <taxon>Bacteria</taxon>
        <taxon>Bacillati</taxon>
        <taxon>Bacillota</taxon>
        <taxon>Clostridia</taxon>
        <taxon>Eubacteriales</taxon>
        <taxon>Clostridiaceae</taxon>
        <taxon>Clostridium</taxon>
    </lineage>
</organism>